<keyword evidence="1" id="KW-1133">Transmembrane helix</keyword>
<proteinExistence type="predicted"/>
<evidence type="ECO:0000256" key="1">
    <source>
        <dbReference type="SAM" id="Phobius"/>
    </source>
</evidence>
<reference evidence="2" key="2">
    <citation type="journal article" date="2015" name="Fish Shellfish Immunol.">
        <title>Early steps in the European eel (Anguilla anguilla)-Vibrio vulnificus interaction in the gills: Role of the RtxA13 toxin.</title>
        <authorList>
            <person name="Callol A."/>
            <person name="Pajuelo D."/>
            <person name="Ebbesson L."/>
            <person name="Teles M."/>
            <person name="MacKenzie S."/>
            <person name="Amaro C."/>
        </authorList>
    </citation>
    <scope>NUCLEOTIDE SEQUENCE</scope>
</reference>
<reference evidence="2" key="1">
    <citation type="submission" date="2014-11" db="EMBL/GenBank/DDBJ databases">
        <authorList>
            <person name="Amaro Gonzalez C."/>
        </authorList>
    </citation>
    <scope>NUCLEOTIDE SEQUENCE</scope>
</reference>
<sequence length="30" mass="3537">MHTVGGIFLVFVMVSFFSAFFHLLFLIPYR</sequence>
<dbReference type="EMBL" id="GBXM01067228">
    <property type="protein sequence ID" value="JAH41349.1"/>
    <property type="molecule type" value="Transcribed_RNA"/>
</dbReference>
<organism evidence="2">
    <name type="scientific">Anguilla anguilla</name>
    <name type="common">European freshwater eel</name>
    <name type="synonym">Muraena anguilla</name>
    <dbReference type="NCBI Taxonomy" id="7936"/>
    <lineage>
        <taxon>Eukaryota</taxon>
        <taxon>Metazoa</taxon>
        <taxon>Chordata</taxon>
        <taxon>Craniata</taxon>
        <taxon>Vertebrata</taxon>
        <taxon>Euteleostomi</taxon>
        <taxon>Actinopterygii</taxon>
        <taxon>Neopterygii</taxon>
        <taxon>Teleostei</taxon>
        <taxon>Anguilliformes</taxon>
        <taxon>Anguillidae</taxon>
        <taxon>Anguilla</taxon>
    </lineage>
</organism>
<accession>A0A0E9SJ08</accession>
<protein>
    <submittedName>
        <fullName evidence="2">Uncharacterized protein</fullName>
    </submittedName>
</protein>
<dbReference type="AlphaFoldDB" id="A0A0E9SJ08"/>
<name>A0A0E9SJ08_ANGAN</name>
<keyword evidence="1" id="KW-0812">Transmembrane</keyword>
<keyword evidence="1" id="KW-0472">Membrane</keyword>
<evidence type="ECO:0000313" key="2">
    <source>
        <dbReference type="EMBL" id="JAH41349.1"/>
    </source>
</evidence>
<feature type="transmembrane region" description="Helical" evidence="1">
    <location>
        <begin position="6"/>
        <end position="27"/>
    </location>
</feature>